<dbReference type="RefSeq" id="WP_284099213.1">
    <property type="nucleotide sequence ID" value="NZ_JARRAF010000002.1"/>
</dbReference>
<dbReference type="InterPro" id="IPR051401">
    <property type="entry name" value="GtrA_CellWall_Glycosyl"/>
</dbReference>
<feature type="transmembrane region" description="Helical" evidence="6">
    <location>
        <begin position="75"/>
        <end position="101"/>
    </location>
</feature>
<accession>A0ABT7DS87</accession>
<organism evidence="8 9">
    <name type="scientific">Parachitinimonas caeni</name>
    <dbReference type="NCBI Taxonomy" id="3031301"/>
    <lineage>
        <taxon>Bacteria</taxon>
        <taxon>Pseudomonadati</taxon>
        <taxon>Pseudomonadota</taxon>
        <taxon>Betaproteobacteria</taxon>
        <taxon>Neisseriales</taxon>
        <taxon>Chitinibacteraceae</taxon>
        <taxon>Parachitinimonas</taxon>
    </lineage>
</organism>
<dbReference type="Proteomes" id="UP001172778">
    <property type="component" value="Unassembled WGS sequence"/>
</dbReference>
<evidence type="ECO:0000256" key="2">
    <source>
        <dbReference type="ARBA" id="ARBA00009399"/>
    </source>
</evidence>
<sequence>MQVIKREYFSATFLRFLLAGGTAAAVNVGSRIGYSHWLDYAPAIVLAYLTGMVTAFVLNRIFVFEGGGGSARRQFVNFALVNLLGVVQTVAISLLLARWLLPAAGVRWHAEDIAHLVGVVVPVFTSFLGHKYFSFADKASVVNRA</sequence>
<dbReference type="EMBL" id="JARRAF010000002">
    <property type="protein sequence ID" value="MDK2122926.1"/>
    <property type="molecule type" value="Genomic_DNA"/>
</dbReference>
<evidence type="ECO:0000256" key="1">
    <source>
        <dbReference type="ARBA" id="ARBA00004141"/>
    </source>
</evidence>
<evidence type="ECO:0000256" key="4">
    <source>
        <dbReference type="ARBA" id="ARBA00022989"/>
    </source>
</evidence>
<comment type="subcellular location">
    <subcellularLocation>
        <location evidence="1">Membrane</location>
        <topology evidence="1">Multi-pass membrane protein</topology>
    </subcellularLocation>
</comment>
<evidence type="ECO:0000259" key="7">
    <source>
        <dbReference type="Pfam" id="PF04138"/>
    </source>
</evidence>
<evidence type="ECO:0000256" key="6">
    <source>
        <dbReference type="SAM" id="Phobius"/>
    </source>
</evidence>
<dbReference type="Pfam" id="PF04138">
    <property type="entry name" value="GtrA_DPMS_TM"/>
    <property type="match status" value="1"/>
</dbReference>
<keyword evidence="3 6" id="KW-0812">Transmembrane</keyword>
<dbReference type="PANTHER" id="PTHR38459:SF1">
    <property type="entry name" value="PROPHAGE BACTOPRENOL-LINKED GLUCOSE TRANSLOCASE HOMOLOG"/>
    <property type="match status" value="1"/>
</dbReference>
<reference evidence="8" key="1">
    <citation type="submission" date="2023-03" db="EMBL/GenBank/DDBJ databases">
        <title>Chitinimonas shenzhenensis gen. nov., sp. nov., a novel member of family Burkholderiaceae isolated from activated sludge collected in Shen Zhen, China.</title>
        <authorList>
            <person name="Wang X."/>
        </authorList>
    </citation>
    <scope>NUCLEOTIDE SEQUENCE</scope>
    <source>
        <strain evidence="8">DQS-5</strain>
    </source>
</reference>
<name>A0ABT7DS87_9NEIS</name>
<evidence type="ECO:0000256" key="5">
    <source>
        <dbReference type="ARBA" id="ARBA00023136"/>
    </source>
</evidence>
<protein>
    <submittedName>
        <fullName evidence="8">GtrA family protein</fullName>
    </submittedName>
</protein>
<comment type="caution">
    <text evidence="8">The sequence shown here is derived from an EMBL/GenBank/DDBJ whole genome shotgun (WGS) entry which is preliminary data.</text>
</comment>
<dbReference type="PANTHER" id="PTHR38459">
    <property type="entry name" value="PROPHAGE BACTOPRENOL-LINKED GLUCOSE TRANSLOCASE HOMOLOG"/>
    <property type="match status" value="1"/>
</dbReference>
<dbReference type="InterPro" id="IPR007267">
    <property type="entry name" value="GtrA_DPMS_TM"/>
</dbReference>
<evidence type="ECO:0000313" key="9">
    <source>
        <dbReference type="Proteomes" id="UP001172778"/>
    </source>
</evidence>
<keyword evidence="4 6" id="KW-1133">Transmembrane helix</keyword>
<keyword evidence="9" id="KW-1185">Reference proteome</keyword>
<gene>
    <name evidence="8" type="ORF">PZA18_02545</name>
</gene>
<evidence type="ECO:0000256" key="3">
    <source>
        <dbReference type="ARBA" id="ARBA00022692"/>
    </source>
</evidence>
<feature type="domain" description="GtrA/DPMS transmembrane" evidence="7">
    <location>
        <begin position="15"/>
        <end position="135"/>
    </location>
</feature>
<feature type="transmembrane region" description="Helical" evidence="6">
    <location>
        <begin position="40"/>
        <end position="63"/>
    </location>
</feature>
<evidence type="ECO:0000313" key="8">
    <source>
        <dbReference type="EMBL" id="MDK2122926.1"/>
    </source>
</evidence>
<comment type="similarity">
    <text evidence="2">Belongs to the GtrA family.</text>
</comment>
<feature type="transmembrane region" description="Helical" evidence="6">
    <location>
        <begin position="113"/>
        <end position="133"/>
    </location>
</feature>
<proteinExistence type="inferred from homology"/>
<keyword evidence="5 6" id="KW-0472">Membrane</keyword>